<dbReference type="GO" id="GO:0016020">
    <property type="term" value="C:membrane"/>
    <property type="evidence" value="ECO:0007669"/>
    <property type="project" value="UniProtKB-SubCell"/>
</dbReference>
<dbReference type="GO" id="GO:0016491">
    <property type="term" value="F:oxidoreductase activity"/>
    <property type="evidence" value="ECO:0007669"/>
    <property type="project" value="UniProtKB-KW"/>
</dbReference>
<evidence type="ECO:0000256" key="6">
    <source>
        <dbReference type="ARBA" id="ARBA00023002"/>
    </source>
</evidence>
<evidence type="ECO:0000259" key="11">
    <source>
        <dbReference type="SMART" id="SM00756"/>
    </source>
</evidence>
<name>A0A1H2LJF9_9ACTO</name>
<evidence type="ECO:0000256" key="5">
    <source>
        <dbReference type="ARBA" id="ARBA00022989"/>
    </source>
</evidence>
<dbReference type="Pfam" id="PF07884">
    <property type="entry name" value="VKOR"/>
    <property type="match status" value="1"/>
</dbReference>
<dbReference type="SMART" id="SM00756">
    <property type="entry name" value="VKc"/>
    <property type="match status" value="1"/>
</dbReference>
<evidence type="ECO:0000256" key="7">
    <source>
        <dbReference type="ARBA" id="ARBA00023136"/>
    </source>
</evidence>
<keyword evidence="8" id="KW-1015">Disulfide bond</keyword>
<keyword evidence="5 10" id="KW-1133">Transmembrane helix</keyword>
<evidence type="ECO:0000256" key="1">
    <source>
        <dbReference type="ARBA" id="ARBA00004141"/>
    </source>
</evidence>
<feature type="transmembrane region" description="Helical" evidence="10">
    <location>
        <begin position="124"/>
        <end position="145"/>
    </location>
</feature>
<evidence type="ECO:0000313" key="12">
    <source>
        <dbReference type="EMBL" id="SDU80536.1"/>
    </source>
</evidence>
<gene>
    <name evidence="12" type="ORF">SAMN04489737_1233</name>
</gene>
<dbReference type="InterPro" id="IPR041714">
    <property type="entry name" value="VKOR_Actinobacteria"/>
</dbReference>
<sequence>MKNQISEISEHDIDERIAKFVCYPSERQVAGGAERGFAWLMTVCGAIGMWASMSLIIAEKQKLMHPEGVLPCDINPLVGCGKWVGMWQNEVFFGVTNSVFGLAFFAGITALGFVLVADGRFARWLWQALSAALALGIVWVVWFMYQSLVVENSMCPYCVVTWFTTIMLFVHVTARSAQAGHFGDKFADAGRAYARNRWIGVGLSYGLVIVLVVVFFWDQLPLFFV</sequence>
<dbReference type="EMBL" id="LT629804">
    <property type="protein sequence ID" value="SDU80536.1"/>
    <property type="molecule type" value="Genomic_DNA"/>
</dbReference>
<protein>
    <submittedName>
        <fullName evidence="12">Uncharacterized membrane protein</fullName>
    </submittedName>
</protein>
<feature type="transmembrane region" description="Helical" evidence="10">
    <location>
        <begin position="91"/>
        <end position="117"/>
    </location>
</feature>
<evidence type="ECO:0000256" key="10">
    <source>
        <dbReference type="SAM" id="Phobius"/>
    </source>
</evidence>
<dbReference type="AlphaFoldDB" id="A0A1H2LJF9"/>
<dbReference type="GO" id="GO:0048038">
    <property type="term" value="F:quinone binding"/>
    <property type="evidence" value="ECO:0007669"/>
    <property type="project" value="UniProtKB-KW"/>
</dbReference>
<organism evidence="12 13">
    <name type="scientific">Arcanobacterium phocae</name>
    <dbReference type="NCBI Taxonomy" id="131112"/>
    <lineage>
        <taxon>Bacteria</taxon>
        <taxon>Bacillati</taxon>
        <taxon>Actinomycetota</taxon>
        <taxon>Actinomycetes</taxon>
        <taxon>Actinomycetales</taxon>
        <taxon>Actinomycetaceae</taxon>
        <taxon>Arcanobacterium</taxon>
    </lineage>
</organism>
<evidence type="ECO:0000256" key="8">
    <source>
        <dbReference type="ARBA" id="ARBA00023157"/>
    </source>
</evidence>
<proteinExistence type="inferred from homology"/>
<evidence type="ECO:0000313" key="13">
    <source>
        <dbReference type="Proteomes" id="UP000214355"/>
    </source>
</evidence>
<accession>A0A1H2LJF9</accession>
<comment type="similarity">
    <text evidence="2">Belongs to the VKOR family.</text>
</comment>
<comment type="subcellular location">
    <subcellularLocation>
        <location evidence="1">Membrane</location>
        <topology evidence="1">Multi-pass membrane protein</topology>
    </subcellularLocation>
</comment>
<evidence type="ECO:0000256" key="9">
    <source>
        <dbReference type="ARBA" id="ARBA00023284"/>
    </source>
</evidence>
<feature type="transmembrane region" description="Helical" evidence="10">
    <location>
        <begin position="37"/>
        <end position="58"/>
    </location>
</feature>
<dbReference type="CDD" id="cd12922">
    <property type="entry name" value="VKOR_5"/>
    <property type="match status" value="1"/>
</dbReference>
<reference evidence="13" key="1">
    <citation type="submission" date="2016-10" db="EMBL/GenBank/DDBJ databases">
        <authorList>
            <person name="Varghese N."/>
            <person name="Submissions S."/>
        </authorList>
    </citation>
    <scope>NUCLEOTIDE SEQUENCE [LARGE SCALE GENOMIC DNA]</scope>
    <source>
        <strain evidence="13">DSM 10002</strain>
    </source>
</reference>
<feature type="transmembrane region" description="Helical" evidence="10">
    <location>
        <begin position="157"/>
        <end position="177"/>
    </location>
</feature>
<dbReference type="STRING" id="131112.SAMN04489737_1233"/>
<dbReference type="RefSeq" id="WP_091281111.1">
    <property type="nucleotide sequence ID" value="NZ_JABAPK010000002.1"/>
</dbReference>
<feature type="domain" description="Vitamin K epoxide reductase" evidence="11">
    <location>
        <begin position="34"/>
        <end position="176"/>
    </location>
</feature>
<evidence type="ECO:0000256" key="3">
    <source>
        <dbReference type="ARBA" id="ARBA00022692"/>
    </source>
</evidence>
<keyword evidence="9" id="KW-0676">Redox-active center</keyword>
<feature type="transmembrane region" description="Helical" evidence="10">
    <location>
        <begin position="198"/>
        <end position="217"/>
    </location>
</feature>
<keyword evidence="4" id="KW-0874">Quinone</keyword>
<dbReference type="OrthoDB" id="9783799at2"/>
<dbReference type="InterPro" id="IPR038354">
    <property type="entry name" value="VKOR_sf"/>
</dbReference>
<evidence type="ECO:0000256" key="2">
    <source>
        <dbReference type="ARBA" id="ARBA00006214"/>
    </source>
</evidence>
<dbReference type="GeneID" id="65344967"/>
<dbReference type="Proteomes" id="UP000214355">
    <property type="component" value="Chromosome I"/>
</dbReference>
<keyword evidence="13" id="KW-1185">Reference proteome</keyword>
<keyword evidence="6" id="KW-0560">Oxidoreductase</keyword>
<dbReference type="Gene3D" id="1.20.1440.130">
    <property type="entry name" value="VKOR domain"/>
    <property type="match status" value="1"/>
</dbReference>
<keyword evidence="7 10" id="KW-0472">Membrane</keyword>
<dbReference type="InterPro" id="IPR012932">
    <property type="entry name" value="VKOR"/>
</dbReference>
<evidence type="ECO:0000256" key="4">
    <source>
        <dbReference type="ARBA" id="ARBA00022719"/>
    </source>
</evidence>
<keyword evidence="3 10" id="KW-0812">Transmembrane</keyword>